<dbReference type="InterPro" id="IPR001787">
    <property type="entry name" value="Ribosomal_bL21"/>
</dbReference>
<dbReference type="GO" id="GO:0019843">
    <property type="term" value="F:rRNA binding"/>
    <property type="evidence" value="ECO:0007669"/>
    <property type="project" value="UniProtKB-UniRule"/>
</dbReference>
<dbReference type="GO" id="GO:1990904">
    <property type="term" value="C:ribonucleoprotein complex"/>
    <property type="evidence" value="ECO:0007669"/>
    <property type="project" value="UniProtKB-KW"/>
</dbReference>
<comment type="function">
    <text evidence="6 7">This protein binds to 23S rRNA in the presence of protein L20.</text>
</comment>
<comment type="subunit">
    <text evidence="6">Part of the 50S ribosomal subunit. Contacts protein L20.</text>
</comment>
<dbReference type="Proteomes" id="UP000267249">
    <property type="component" value="Chromosome"/>
</dbReference>
<proteinExistence type="inferred from homology"/>
<evidence type="ECO:0000256" key="5">
    <source>
        <dbReference type="ARBA" id="ARBA00023274"/>
    </source>
</evidence>
<accession>A0AAN1QPA9</accession>
<evidence type="ECO:0000313" key="8">
    <source>
        <dbReference type="EMBL" id="AZB72848.1"/>
    </source>
</evidence>
<dbReference type="PANTHER" id="PTHR21349">
    <property type="entry name" value="50S RIBOSOMAL PROTEIN L21"/>
    <property type="match status" value="1"/>
</dbReference>
<dbReference type="SUPFAM" id="SSF141091">
    <property type="entry name" value="L21p-like"/>
    <property type="match status" value="1"/>
</dbReference>
<evidence type="ECO:0000256" key="1">
    <source>
        <dbReference type="ARBA" id="ARBA00008563"/>
    </source>
</evidence>
<evidence type="ECO:0000313" key="9">
    <source>
        <dbReference type="Proteomes" id="UP000267249"/>
    </source>
</evidence>
<dbReference type="GO" id="GO:0003735">
    <property type="term" value="F:structural constituent of ribosome"/>
    <property type="evidence" value="ECO:0007669"/>
    <property type="project" value="InterPro"/>
</dbReference>
<dbReference type="InterPro" id="IPR036164">
    <property type="entry name" value="bL21-like_sf"/>
</dbReference>
<dbReference type="EMBL" id="CP030139">
    <property type="protein sequence ID" value="AZB72848.1"/>
    <property type="molecule type" value="Genomic_DNA"/>
</dbReference>
<evidence type="ECO:0000256" key="3">
    <source>
        <dbReference type="ARBA" id="ARBA00022884"/>
    </source>
</evidence>
<dbReference type="PROSITE" id="PS01169">
    <property type="entry name" value="RIBOSOMAL_L21"/>
    <property type="match status" value="1"/>
</dbReference>
<keyword evidence="3 6" id="KW-0694">RNA-binding</keyword>
<dbReference type="GO" id="GO:0005840">
    <property type="term" value="C:ribosome"/>
    <property type="evidence" value="ECO:0007669"/>
    <property type="project" value="UniProtKB-KW"/>
</dbReference>
<dbReference type="InterPro" id="IPR028909">
    <property type="entry name" value="bL21-like"/>
</dbReference>
<keyword evidence="4 6" id="KW-0689">Ribosomal protein</keyword>
<name>A0AAN1QPA9_SYNEL</name>
<keyword evidence="2 6" id="KW-0699">rRNA-binding</keyword>
<dbReference type="HAMAP" id="MF_01363">
    <property type="entry name" value="Ribosomal_bL21"/>
    <property type="match status" value="1"/>
</dbReference>
<evidence type="ECO:0000256" key="4">
    <source>
        <dbReference type="ARBA" id="ARBA00022980"/>
    </source>
</evidence>
<dbReference type="GO" id="GO:0005737">
    <property type="term" value="C:cytoplasm"/>
    <property type="evidence" value="ECO:0007669"/>
    <property type="project" value="UniProtKB-ARBA"/>
</dbReference>
<dbReference type="PANTHER" id="PTHR21349:SF0">
    <property type="entry name" value="LARGE RIBOSOMAL SUBUNIT PROTEIN BL21M"/>
    <property type="match status" value="1"/>
</dbReference>
<evidence type="ECO:0000256" key="2">
    <source>
        <dbReference type="ARBA" id="ARBA00022730"/>
    </source>
</evidence>
<reference evidence="8 9" key="1">
    <citation type="journal article" date="2018" name="Sci. Rep.">
        <title>Genome Features and Biochemical Characteristics of a Robust, Fast Growing and Naturally Transformable Cyanobacterium Synechococcus elongatus PCC 11801 Isolated from India.</title>
        <authorList>
            <person name="Jaiswal D."/>
            <person name="Sengupta A."/>
            <person name="Sohoni S."/>
            <person name="Sengupta S."/>
            <person name="Phadnavis A.G."/>
            <person name="Pakrasi H.B."/>
            <person name="Wangikar P.P."/>
        </authorList>
    </citation>
    <scope>NUCLEOTIDE SEQUENCE [LARGE SCALE GENOMIC DNA]</scope>
    <source>
        <strain evidence="8 9">PCC 11801</strain>
    </source>
</reference>
<keyword evidence="5 6" id="KW-0687">Ribonucleoprotein</keyword>
<evidence type="ECO:0000256" key="7">
    <source>
        <dbReference type="RuleBase" id="RU000562"/>
    </source>
</evidence>
<dbReference type="Pfam" id="PF00829">
    <property type="entry name" value="Ribosomal_L21p"/>
    <property type="match status" value="1"/>
</dbReference>
<dbReference type="InterPro" id="IPR018258">
    <property type="entry name" value="Ribosomal_bL21_CS"/>
</dbReference>
<protein>
    <recommendedName>
        <fullName evidence="6">Large ribosomal subunit protein bL21</fullName>
    </recommendedName>
</protein>
<organism evidence="8 9">
    <name type="scientific">Synechococcus elongatus PCC 11801</name>
    <dbReference type="NCBI Taxonomy" id="2219813"/>
    <lineage>
        <taxon>Bacteria</taxon>
        <taxon>Bacillati</taxon>
        <taxon>Cyanobacteriota</taxon>
        <taxon>Cyanophyceae</taxon>
        <taxon>Synechococcales</taxon>
        <taxon>Synechococcaceae</taxon>
        <taxon>Synechococcus</taxon>
    </lineage>
</organism>
<dbReference type="RefSeq" id="WP_208673136.1">
    <property type="nucleotide sequence ID" value="NZ_CP030139.2"/>
</dbReference>
<gene>
    <name evidence="6 8" type="primary">rplU</name>
    <name evidence="6" type="synonym">rpl21</name>
    <name evidence="8" type="ORF">DOP62_09065</name>
</gene>
<dbReference type="AlphaFoldDB" id="A0AAN1QPA9"/>
<dbReference type="GO" id="GO:0006412">
    <property type="term" value="P:translation"/>
    <property type="evidence" value="ECO:0007669"/>
    <property type="project" value="UniProtKB-UniRule"/>
</dbReference>
<dbReference type="NCBIfam" id="TIGR00061">
    <property type="entry name" value="L21"/>
    <property type="match status" value="1"/>
</dbReference>
<evidence type="ECO:0000256" key="6">
    <source>
        <dbReference type="HAMAP-Rule" id="MF_01363"/>
    </source>
</evidence>
<sequence>MAYAIIEASGKQLWVEPGRFYDLDRLDAELDQSLTLDKVLLVQDEGAPQIGQPYVAGASVQVTVLSHPRGRKITVYKMKPKKKTRKKQGHRQDLTRVLVESITVGGKVLTANVADLPKSEADIDAAG</sequence>
<comment type="similarity">
    <text evidence="1 6 7">Belongs to the bacterial ribosomal protein bL21 family.</text>
</comment>